<proteinExistence type="predicted"/>
<dbReference type="PANTHER" id="PTHR42980:SF1">
    <property type="entry name" value="2-OXOISOVALERATE DEHYDROGENASE SUBUNIT BETA, MITOCHONDRIAL"/>
    <property type="match status" value="1"/>
</dbReference>
<accession>Q1MYF4</accession>
<dbReference type="AlphaFoldDB" id="Q1MYF4"/>
<dbReference type="FunFam" id="3.40.50.920:FF:000001">
    <property type="entry name" value="Pyruvate dehydrogenase E1 beta subunit"/>
    <property type="match status" value="1"/>
</dbReference>
<dbReference type="EMBL" id="AAQH01000026">
    <property type="protein sequence ID" value="EAT10991.1"/>
    <property type="molecule type" value="Genomic_DNA"/>
</dbReference>
<protein>
    <recommendedName>
        <fullName evidence="6">2-oxoisovalerate dehydrogenase subunit beta</fullName>
        <ecNumber evidence="3">1.2.4.4</ecNumber>
    </recommendedName>
    <alternativeName>
        <fullName evidence="7">Branched-chain alpha-keto acid dehydrogenase E1 component beta chain</fullName>
    </alternativeName>
</protein>
<keyword evidence="4" id="KW-0560">Oxidoreductase</keyword>
<comment type="caution">
    <text evidence="9">The sequence shown here is derived from an EMBL/GenBank/DDBJ whole genome shotgun (WGS) entry which is preliminary data.</text>
</comment>
<dbReference type="GO" id="GO:0007584">
    <property type="term" value="P:response to nutrient"/>
    <property type="evidence" value="ECO:0007669"/>
    <property type="project" value="TreeGrafter"/>
</dbReference>
<evidence type="ECO:0000256" key="3">
    <source>
        <dbReference type="ARBA" id="ARBA00012277"/>
    </source>
</evidence>
<dbReference type="PANTHER" id="PTHR42980">
    <property type="entry name" value="2-OXOISOVALERATE DEHYDROGENASE SUBUNIT BETA-RELATED"/>
    <property type="match status" value="1"/>
</dbReference>
<dbReference type="SUPFAM" id="SSF52922">
    <property type="entry name" value="TK C-terminal domain-like"/>
    <property type="match status" value="1"/>
</dbReference>
<dbReference type="Proteomes" id="UP000004263">
    <property type="component" value="Unassembled WGS sequence"/>
</dbReference>
<dbReference type="InterPro" id="IPR033248">
    <property type="entry name" value="Transketolase_C"/>
</dbReference>
<dbReference type="SUPFAM" id="SSF52518">
    <property type="entry name" value="Thiamin diphosphate-binding fold (THDP-binding)"/>
    <property type="match status" value="1"/>
</dbReference>
<comment type="cofactor">
    <cofactor evidence="1">
        <name>thiamine diphosphate</name>
        <dbReference type="ChEBI" id="CHEBI:58937"/>
    </cofactor>
</comment>
<dbReference type="Pfam" id="PF02780">
    <property type="entry name" value="Transketolase_C"/>
    <property type="match status" value="1"/>
</dbReference>
<dbReference type="SMART" id="SM00861">
    <property type="entry name" value="Transket_pyr"/>
    <property type="match status" value="1"/>
</dbReference>
<evidence type="ECO:0000256" key="2">
    <source>
        <dbReference type="ARBA" id="ARBA00002859"/>
    </source>
</evidence>
<evidence type="ECO:0000256" key="1">
    <source>
        <dbReference type="ARBA" id="ARBA00001964"/>
    </source>
</evidence>
<keyword evidence="10" id="KW-1185">Reference proteome</keyword>
<reference evidence="9 10" key="1">
    <citation type="submission" date="2006-03" db="EMBL/GenBank/DDBJ databases">
        <authorList>
            <person name="Pinhassi J."/>
            <person name="Pedros-Alio C."/>
            <person name="Ferriera S."/>
            <person name="Johnson J."/>
            <person name="Kravitz S."/>
            <person name="Halpern A."/>
            <person name="Remington K."/>
            <person name="Beeson K."/>
            <person name="Tran B."/>
            <person name="Rogers Y.-H."/>
            <person name="Friedman R."/>
            <person name="Venter J.C."/>
        </authorList>
    </citation>
    <scope>NUCLEOTIDE SEQUENCE [LARGE SCALE GENOMIC DNA]</scope>
    <source>
        <strain evidence="9 10">RED65</strain>
    </source>
</reference>
<dbReference type="Gene3D" id="3.40.50.920">
    <property type="match status" value="1"/>
</dbReference>
<name>Q1MYF4_9GAMM</name>
<evidence type="ECO:0000313" key="9">
    <source>
        <dbReference type="EMBL" id="EAT10991.1"/>
    </source>
</evidence>
<dbReference type="Gene3D" id="3.40.50.970">
    <property type="match status" value="1"/>
</dbReference>
<dbReference type="GO" id="GO:0003863">
    <property type="term" value="F:branched-chain 2-oxo acid dehydrogenase activity"/>
    <property type="evidence" value="ECO:0007669"/>
    <property type="project" value="UniProtKB-EC"/>
</dbReference>
<sequence>MAEAIQDTHELVDTVLLEAVNLAIHWEMQHDENVVVLGEDVGSNGGVFRATDGLKQKFGFKRVMDTPLAEALIGGLAVGMSTQGLRPIAEIQFSGFIFPALEHLMCHAARMRNRTRGRLSCPMVLRAPYGGGIHAPEHHSESIEALMAHIPGLRVVIPSSPARAYGLLLAAIRDPDPVIFLEPKRVYRSSKQSYENNGEALPLDSCFTLRQGKDITLVSWGASIAETLQAADALAEHGIDAEVIDVASIKPLDMQTILISVARTGRCVIVHEAAKSFAVGAEIAAQVSEKCFLNLQAPVQRVAGFDTHMPYFQNEHYYMPNVQDILAAVDKSMKEE</sequence>
<dbReference type="InterPro" id="IPR009014">
    <property type="entry name" value="Transketo_C/PFOR_II"/>
</dbReference>
<dbReference type="RefSeq" id="WP_007019292.1">
    <property type="nucleotide sequence ID" value="NZ_CH724123.1"/>
</dbReference>
<gene>
    <name evidence="9" type="ORF">RED65_02178</name>
</gene>
<evidence type="ECO:0000256" key="4">
    <source>
        <dbReference type="ARBA" id="ARBA00023002"/>
    </source>
</evidence>
<comment type="function">
    <text evidence="2">The branched-chain alpha-keto dehydrogenase complex catalyzes the overall conversion of alpha-keto acids to acyl-CoA and CO(2). It contains multiple copies of three enzymatic components: branched-chain alpha-keto acid decarboxylase (E1), lipoamide acyltransferase (E2) and lipoamide dehydrogenase (E3).</text>
</comment>
<dbReference type="EC" id="1.2.4.4" evidence="3"/>
<evidence type="ECO:0000256" key="5">
    <source>
        <dbReference type="ARBA" id="ARBA00023052"/>
    </source>
</evidence>
<dbReference type="InterPro" id="IPR029061">
    <property type="entry name" value="THDP-binding"/>
</dbReference>
<evidence type="ECO:0000256" key="7">
    <source>
        <dbReference type="ARBA" id="ARBA00082400"/>
    </source>
</evidence>
<dbReference type="OrthoDB" id="9780894at2"/>
<dbReference type="InterPro" id="IPR005475">
    <property type="entry name" value="Transketolase-like_Pyr-bd"/>
</dbReference>
<dbReference type="FunFam" id="3.40.50.970:FF:000001">
    <property type="entry name" value="Pyruvate dehydrogenase E1 beta subunit"/>
    <property type="match status" value="1"/>
</dbReference>
<feature type="domain" description="Transketolase-like pyrimidine-binding" evidence="8">
    <location>
        <begin position="14"/>
        <end position="189"/>
    </location>
</feature>
<dbReference type="STRING" id="207949.RED65_02178"/>
<evidence type="ECO:0000259" key="8">
    <source>
        <dbReference type="SMART" id="SM00861"/>
    </source>
</evidence>
<dbReference type="GO" id="GO:0009083">
    <property type="term" value="P:branched-chain amino acid catabolic process"/>
    <property type="evidence" value="ECO:0007669"/>
    <property type="project" value="TreeGrafter"/>
</dbReference>
<keyword evidence="9" id="KW-0670">Pyruvate</keyword>
<evidence type="ECO:0000313" key="10">
    <source>
        <dbReference type="Proteomes" id="UP000004263"/>
    </source>
</evidence>
<dbReference type="CDD" id="cd07036">
    <property type="entry name" value="TPP_PYR_E1-PDHc-beta_like"/>
    <property type="match status" value="1"/>
</dbReference>
<keyword evidence="5" id="KW-0786">Thiamine pyrophosphate</keyword>
<evidence type="ECO:0000256" key="6">
    <source>
        <dbReference type="ARBA" id="ARBA00070795"/>
    </source>
</evidence>
<organism evidence="9 10">
    <name type="scientific">Bermanella marisrubri</name>
    <dbReference type="NCBI Taxonomy" id="207949"/>
    <lineage>
        <taxon>Bacteria</taxon>
        <taxon>Pseudomonadati</taxon>
        <taxon>Pseudomonadota</taxon>
        <taxon>Gammaproteobacteria</taxon>
        <taxon>Oceanospirillales</taxon>
        <taxon>Oceanospirillaceae</taxon>
        <taxon>Bermanella</taxon>
    </lineage>
</organism>
<dbReference type="HOGENOM" id="CLU_012907_1_0_6"/>
<dbReference type="Pfam" id="PF02779">
    <property type="entry name" value="Transket_pyr"/>
    <property type="match status" value="1"/>
</dbReference>